<evidence type="ECO:0000313" key="2">
    <source>
        <dbReference type="Proteomes" id="UP000199701"/>
    </source>
</evidence>
<dbReference type="EMBL" id="FOJI01000007">
    <property type="protein sequence ID" value="SEW22130.1"/>
    <property type="molecule type" value="Genomic_DNA"/>
</dbReference>
<sequence>MKSIKTKLIIFLGLLITVICVGISGISYINSSSVLNSNLSKTLPEIAIQTASSIHAKVNIKM</sequence>
<accession>A0A1I0Q572</accession>
<keyword evidence="2" id="KW-1185">Reference proteome</keyword>
<organism evidence="1 2">
    <name type="scientific">[Clostridium] fimetarium</name>
    <dbReference type="NCBI Taxonomy" id="99656"/>
    <lineage>
        <taxon>Bacteria</taxon>
        <taxon>Bacillati</taxon>
        <taxon>Bacillota</taxon>
        <taxon>Clostridia</taxon>
        <taxon>Lachnospirales</taxon>
        <taxon>Lachnospiraceae</taxon>
    </lineage>
</organism>
<dbReference type="RefSeq" id="WP_092453505.1">
    <property type="nucleotide sequence ID" value="NZ_FOJI01000007.1"/>
</dbReference>
<gene>
    <name evidence="1" type="ORF">SAMN05421659_1071</name>
</gene>
<reference evidence="1 2" key="1">
    <citation type="submission" date="2016-10" db="EMBL/GenBank/DDBJ databases">
        <authorList>
            <person name="de Groot N.N."/>
        </authorList>
    </citation>
    <scope>NUCLEOTIDE SEQUENCE [LARGE SCALE GENOMIC DNA]</scope>
    <source>
        <strain evidence="1 2">DSM 9179</strain>
    </source>
</reference>
<dbReference type="Proteomes" id="UP000199701">
    <property type="component" value="Unassembled WGS sequence"/>
</dbReference>
<proteinExistence type="predicted"/>
<dbReference type="AlphaFoldDB" id="A0A1I0Q572"/>
<name>A0A1I0Q572_9FIRM</name>
<protein>
    <submittedName>
        <fullName evidence="1">Methyl-accepting chemotaxis protein</fullName>
    </submittedName>
</protein>
<evidence type="ECO:0000313" key="1">
    <source>
        <dbReference type="EMBL" id="SEW22130.1"/>
    </source>
</evidence>